<name>A0AAQ1GFY4_9BURK</name>
<keyword evidence="1" id="KW-0732">Signal</keyword>
<dbReference type="AlphaFoldDB" id="A0AAQ1GFY4"/>
<organism evidence="2 3">
    <name type="scientific">Paraburkholderia tropica</name>
    <dbReference type="NCBI Taxonomy" id="92647"/>
    <lineage>
        <taxon>Bacteria</taxon>
        <taxon>Pseudomonadati</taxon>
        <taxon>Pseudomonadota</taxon>
        <taxon>Betaproteobacteria</taxon>
        <taxon>Burkholderiales</taxon>
        <taxon>Burkholderiaceae</taxon>
        <taxon>Paraburkholderia</taxon>
    </lineage>
</organism>
<protein>
    <submittedName>
        <fullName evidence="2">Uncharacterized protein</fullName>
    </submittedName>
</protein>
<gene>
    <name evidence="2" type="ORF">SAMN05216550_107222</name>
</gene>
<dbReference type="RefSeq" id="WP_074983646.1">
    <property type="nucleotide sequence ID" value="NZ_CADFGN010000008.1"/>
</dbReference>
<dbReference type="Proteomes" id="UP000183529">
    <property type="component" value="Unassembled WGS sequence"/>
</dbReference>
<comment type="caution">
    <text evidence="2">The sequence shown here is derived from an EMBL/GenBank/DDBJ whole genome shotgun (WGS) entry which is preliminary data.</text>
</comment>
<feature type="chain" id="PRO_5043023494" evidence="1">
    <location>
        <begin position="21"/>
        <end position="112"/>
    </location>
</feature>
<feature type="signal peptide" evidence="1">
    <location>
        <begin position="1"/>
        <end position="20"/>
    </location>
</feature>
<sequence length="112" mass="12758">MKKKRWIALLCLILSAAALAHFLRPRYTPAERDYYTVLFCLVKNNGIDDPRKDMRDMVENGNSDYALHKQEYNPAAANDALARFDKLGSEDQRAAGQSRAECQRLLGLNAQR</sequence>
<evidence type="ECO:0000313" key="3">
    <source>
        <dbReference type="Proteomes" id="UP000183529"/>
    </source>
</evidence>
<accession>A0AAQ1GFY4</accession>
<dbReference type="EMBL" id="FNZM01000007">
    <property type="protein sequence ID" value="SEJ69495.1"/>
    <property type="molecule type" value="Genomic_DNA"/>
</dbReference>
<reference evidence="2 3" key="1">
    <citation type="submission" date="2016-10" db="EMBL/GenBank/DDBJ databases">
        <authorList>
            <person name="Varghese N."/>
            <person name="Submissions S."/>
        </authorList>
    </citation>
    <scope>NUCLEOTIDE SEQUENCE [LARGE SCALE GENOMIC DNA]</scope>
    <source>
        <strain evidence="2 3">LMG 22274</strain>
    </source>
</reference>
<evidence type="ECO:0000256" key="1">
    <source>
        <dbReference type="SAM" id="SignalP"/>
    </source>
</evidence>
<evidence type="ECO:0000313" key="2">
    <source>
        <dbReference type="EMBL" id="SEJ69495.1"/>
    </source>
</evidence>
<proteinExistence type="predicted"/>